<dbReference type="RefSeq" id="WP_185429127.1">
    <property type="nucleotide sequence ID" value="NZ_JAARRW010000002.1"/>
</dbReference>
<dbReference type="EMBL" id="JAARRW010000002">
    <property type="protein sequence ID" value="MBC1561714.1"/>
    <property type="molecule type" value="Genomic_DNA"/>
</dbReference>
<evidence type="ECO:0000256" key="4">
    <source>
        <dbReference type="ARBA" id="ARBA00022729"/>
    </source>
</evidence>
<feature type="domain" description="BIG2" evidence="5">
    <location>
        <begin position="786"/>
        <end position="863"/>
    </location>
</feature>
<evidence type="ECO:0000256" key="1">
    <source>
        <dbReference type="ARBA" id="ARBA00004613"/>
    </source>
</evidence>
<accession>A0A7X0XIN4</accession>
<reference evidence="6 7" key="1">
    <citation type="submission" date="2020-03" db="EMBL/GenBank/DDBJ databases">
        <title>Soil Listeria distribution.</title>
        <authorList>
            <person name="Liao J."/>
            <person name="Wiedmann M."/>
        </authorList>
    </citation>
    <scope>NUCLEOTIDE SEQUENCE [LARGE SCALE GENOMIC DNA]</scope>
    <source>
        <strain evidence="6 7">FSL L7-1387</strain>
    </source>
</reference>
<feature type="domain" description="BIG2" evidence="5">
    <location>
        <begin position="982"/>
        <end position="1059"/>
    </location>
</feature>
<sequence>MYKKTMKKWGLGAITGVLVLGSLTPIIQPYTTVSAAENTIKQLKASGQGTISDVMFEDLNGNSVQDSNETTGVAGIKVELYNDQGTLVSTSTTGTDGRYTFSNVPDGTYYLHVDMSTLPSDEKLYTTQGINGADGNSSYFTISGGNTITGFHFGFYPQQGAIQSFVYNDTNKNGQKDSGEAGISGVHIALYNEAGSKVADATTDSSGAYSFTAVKPGKYYAKADIPSDYKYQSSTYFGADGTTGYFSVASEQTLHNELNLGLSTLNNSAVSGTVTDAATGNGLANTRVELHDVQGNLIDAQQTDASGHYNFTGLAAGDYYTKVVIPSDYDFVSSNGFGSDGNSNYIQLNGENTSSNYSIALKKQVKDNSAVSGTVTDATTSNGLANIRVELHDVQGNLVDSQQTDASGHYNFTGLAAGDYYTKVVIPNNYDFASSNGFGSDGNSNYIQLDGQNTSSNYTIALKKQAKTTISGVINTPSGQGVSENVSLYNVDGTLVKTVATNSQGNFSFDGIAEGNYYVKASIPEGYTFESSQGFGSDGNSFYLQADGTSNISNLRLTLAQKTGQIRSTVFNDLNKNGTQEAGETGVAGATVTLYSNTGAVVETTTTDANGLYKFETITPGTYYVKVTAPTGYDVLANSAFGGDGVSGYIDIAAQQTRTDMNSSLVEAVDPTAVANAKWIYHNGFTPDTDLANGGTISVSNTYKDGYNNDNVDVAFYNSADKIVNPSSYTWTLSNPDLFSSVQANGTHIAFTHTEKTGSSLVTVKDASGKTVRTFTITITGPENVPATDISLSASNITAKVADTGKIDATVAPSTATNKNLTYTPADPSIISVDENGNWTAKKAGTTTIAVATEDGSNITKTITVNVSESVVVKQENIPNYPADVITEGKNIYIDTAFTNTFNSHDMNFREYDTAGNVLDGSDYIYTSSDTSVLAPKPDQGDNWNRLAVVGAGTATITVKDKAGNTIRTFIVHVAQAATTVPVTDISLSASNIAAKVADTGKITATVAPSTATNKNLTYTPADPSIISVDANGNWTAKKAGTTTVAVATTDGSNITKTITVNVSESVVVKQENIPNYPADVITEGKNIYIDTAFTNTFNSHDMNFREYDTAGNVLNGSDYIYTSSDTSVLSPKPDQGDNWNRLAVVGAGTATITVKDKAGNTIRTFIVHVAQAATTVPVTDISLSASNIAAKVADTGKITATVAPSTATNKNLTYTPADPSIISVDANGNWTAKKAGTTTIAVATADGSNITKTITVNVSESVVVKQENIPNYPADVITEGKNIYIDTAFTNTFNSHDMNFREYDTAGNVLTGSDYIYTSSDTSVLSPKPDQGDNWNRLAVNGAGTATITVKDKAGNTIRTFIVHVAQAATTVAATGLTLDASSITANVADTGKINATVTPANATNKNVSYTPADASIISVDANGNWTANKAGTTTITVKTLDGSNISKTVNVTVAKSMADRVGSADFEIVNQRPNTGSTGTNVYVYPHAADVPAGVVYSMETYSDTTATTLLRTDTLGTSDGTYHQMIHCTTPLAAWGLQGYAIKVYATYQGTKYLILNDQSYKYYSLQTTHEWTD</sequence>
<dbReference type="InterPro" id="IPR008964">
    <property type="entry name" value="Invasin/intimin_cell_adhesion"/>
</dbReference>
<protein>
    <recommendedName>
        <fullName evidence="5">BIG2 domain-containing protein</fullName>
    </recommendedName>
</protein>
<dbReference type="Pfam" id="PF17210">
    <property type="entry name" value="SdrD_B"/>
    <property type="match status" value="6"/>
</dbReference>
<feature type="domain" description="BIG2" evidence="5">
    <location>
        <begin position="1374"/>
        <end position="1451"/>
    </location>
</feature>
<evidence type="ECO:0000313" key="7">
    <source>
        <dbReference type="Proteomes" id="UP000541955"/>
    </source>
</evidence>
<feature type="domain" description="BIG2" evidence="5">
    <location>
        <begin position="888"/>
        <end position="971"/>
    </location>
</feature>
<dbReference type="SMART" id="SM00635">
    <property type="entry name" value="BID_2"/>
    <property type="match status" value="7"/>
</dbReference>
<dbReference type="PANTHER" id="PTHR36108:SF13">
    <property type="entry name" value="COLOSSIN-B-RELATED"/>
    <property type="match status" value="1"/>
</dbReference>
<dbReference type="GO" id="GO:0005576">
    <property type="term" value="C:extracellular region"/>
    <property type="evidence" value="ECO:0007669"/>
    <property type="project" value="UniProtKB-SubCell"/>
</dbReference>
<name>A0A7X0XIN4_9LIST</name>
<gene>
    <name evidence="6" type="ORF">HB902_06495</name>
</gene>
<comment type="similarity">
    <text evidence="2">Belongs to the serine-aspartate repeat-containing protein (SDr) family.</text>
</comment>
<dbReference type="SUPFAM" id="SSF49373">
    <property type="entry name" value="Invasin/intimin cell-adhesion fragments"/>
    <property type="match status" value="4"/>
</dbReference>
<comment type="subcellular location">
    <subcellularLocation>
        <location evidence="1">Secreted</location>
    </subcellularLocation>
</comment>
<dbReference type="InterPro" id="IPR003343">
    <property type="entry name" value="Big_2"/>
</dbReference>
<dbReference type="Gene3D" id="2.60.40.1080">
    <property type="match status" value="4"/>
</dbReference>
<feature type="domain" description="BIG2" evidence="5">
    <location>
        <begin position="1178"/>
        <end position="1255"/>
    </location>
</feature>
<dbReference type="Gene3D" id="2.60.40.10">
    <property type="entry name" value="Immunoglobulins"/>
    <property type="match status" value="6"/>
</dbReference>
<dbReference type="SUPFAM" id="SSF49478">
    <property type="entry name" value="Cna protein B-type domain"/>
    <property type="match status" value="2"/>
</dbReference>
<keyword evidence="3" id="KW-0964">Secreted</keyword>
<feature type="domain" description="BIG2" evidence="5">
    <location>
        <begin position="1084"/>
        <end position="1167"/>
    </location>
</feature>
<dbReference type="InterPro" id="IPR013783">
    <property type="entry name" value="Ig-like_fold"/>
</dbReference>
<evidence type="ECO:0000256" key="3">
    <source>
        <dbReference type="ARBA" id="ARBA00022525"/>
    </source>
</evidence>
<evidence type="ECO:0000259" key="5">
    <source>
        <dbReference type="SMART" id="SM00635"/>
    </source>
</evidence>
<comment type="caution">
    <text evidence="6">The sequence shown here is derived from an EMBL/GenBank/DDBJ whole genome shotgun (WGS) entry which is preliminary data.</text>
</comment>
<dbReference type="Pfam" id="PF02368">
    <property type="entry name" value="Big_2"/>
    <property type="match status" value="4"/>
</dbReference>
<proteinExistence type="inferred from homology"/>
<organism evidence="6 7">
    <name type="scientific">Listeria booriae</name>
    <dbReference type="NCBI Taxonomy" id="1552123"/>
    <lineage>
        <taxon>Bacteria</taxon>
        <taxon>Bacillati</taxon>
        <taxon>Bacillota</taxon>
        <taxon>Bacilli</taxon>
        <taxon>Bacillales</taxon>
        <taxon>Listeriaceae</taxon>
        <taxon>Listeria</taxon>
    </lineage>
</organism>
<evidence type="ECO:0000313" key="6">
    <source>
        <dbReference type="EMBL" id="MBC1561714.1"/>
    </source>
</evidence>
<dbReference type="InterPro" id="IPR033764">
    <property type="entry name" value="Sdr_B"/>
</dbReference>
<feature type="domain" description="BIG2" evidence="5">
    <location>
        <begin position="1280"/>
        <end position="1363"/>
    </location>
</feature>
<dbReference type="PANTHER" id="PTHR36108">
    <property type="entry name" value="COLOSSIN-B-RELATED"/>
    <property type="match status" value="1"/>
</dbReference>
<dbReference type="SUPFAM" id="SSF117074">
    <property type="entry name" value="Hypothetical protein PA1324"/>
    <property type="match status" value="4"/>
</dbReference>
<keyword evidence="4" id="KW-0732">Signal</keyword>
<dbReference type="Proteomes" id="UP000541955">
    <property type="component" value="Unassembled WGS sequence"/>
</dbReference>
<evidence type="ECO:0000256" key="2">
    <source>
        <dbReference type="ARBA" id="ARBA00007257"/>
    </source>
</evidence>